<name>A0A177C000_9PLEO</name>
<gene>
    <name evidence="1" type="ORF">CC84DRAFT_1221510</name>
</gene>
<accession>A0A177C000</accession>
<dbReference type="InParanoid" id="A0A177C000"/>
<keyword evidence="2" id="KW-1185">Reference proteome</keyword>
<organism evidence="1 2">
    <name type="scientific">Paraphaeosphaeria sporulosa</name>
    <dbReference type="NCBI Taxonomy" id="1460663"/>
    <lineage>
        <taxon>Eukaryota</taxon>
        <taxon>Fungi</taxon>
        <taxon>Dikarya</taxon>
        <taxon>Ascomycota</taxon>
        <taxon>Pezizomycotina</taxon>
        <taxon>Dothideomycetes</taxon>
        <taxon>Pleosporomycetidae</taxon>
        <taxon>Pleosporales</taxon>
        <taxon>Massarineae</taxon>
        <taxon>Didymosphaeriaceae</taxon>
        <taxon>Paraphaeosphaeria</taxon>
    </lineage>
</organism>
<reference evidence="1 2" key="1">
    <citation type="submission" date="2016-05" db="EMBL/GenBank/DDBJ databases">
        <title>Comparative analysis of secretome profiles of manganese(II)-oxidizing ascomycete fungi.</title>
        <authorList>
            <consortium name="DOE Joint Genome Institute"/>
            <person name="Zeiner C.A."/>
            <person name="Purvine S.O."/>
            <person name="Zink E.M."/>
            <person name="Wu S."/>
            <person name="Pasa-Tolic L."/>
            <person name="Chaput D.L."/>
            <person name="Haridas S."/>
            <person name="Grigoriev I.V."/>
            <person name="Santelli C.M."/>
            <person name="Hansel C.M."/>
        </authorList>
    </citation>
    <scope>NUCLEOTIDE SEQUENCE [LARGE SCALE GENOMIC DNA]</scope>
    <source>
        <strain evidence="1 2">AP3s5-JAC2a</strain>
    </source>
</reference>
<dbReference type="AlphaFoldDB" id="A0A177C000"/>
<sequence>MMYTKLPLELRELIYQYLYLEDGPIPVGSYHFTVYVPEPLRSEDINPPAHSEPFIVMPEGATKQDHSIERDGNIIYPDSRLLNPAYLGHAVARDASMYYYTSNTFTVCTLENALSDFLFRDPIHNFIGGETGLENVEPLGLLPIDHIRNLEIRVKYEHYFTYLTFYEELQDGEKRFIQGIFDALHDFSRRISPANASRLHVEICMMSASIPLRDRLNERTHMNVLEAIRVPVYVLKHDLGADIKVIHYDDHLSPFPKDKSAIFQLSKDQWSKEKSAFEAANIEYSPMQYLATRSTAPSESLCLIRDRWGLRFAFDASCTHPIAEFGRWPNAIPETTHEPLSSCGRV</sequence>
<dbReference type="GeneID" id="28766766"/>
<dbReference type="RefSeq" id="XP_018031328.1">
    <property type="nucleotide sequence ID" value="XM_018183280.1"/>
</dbReference>
<evidence type="ECO:0000313" key="1">
    <source>
        <dbReference type="EMBL" id="OAG00963.1"/>
    </source>
</evidence>
<dbReference type="EMBL" id="KV441558">
    <property type="protein sequence ID" value="OAG00963.1"/>
    <property type="molecule type" value="Genomic_DNA"/>
</dbReference>
<dbReference type="Proteomes" id="UP000077069">
    <property type="component" value="Unassembled WGS sequence"/>
</dbReference>
<dbReference type="OrthoDB" id="3801226at2759"/>
<evidence type="ECO:0000313" key="2">
    <source>
        <dbReference type="Proteomes" id="UP000077069"/>
    </source>
</evidence>
<proteinExistence type="predicted"/>
<protein>
    <submittedName>
        <fullName evidence="1">Uncharacterized protein</fullName>
    </submittedName>
</protein>